<feature type="transmembrane region" description="Helical" evidence="1">
    <location>
        <begin position="190"/>
        <end position="210"/>
    </location>
</feature>
<evidence type="ECO:0000259" key="3">
    <source>
        <dbReference type="Pfam" id="PF19040"/>
    </source>
</evidence>
<dbReference type="PANTHER" id="PTHR23028:SF65">
    <property type="entry name" value="ACYLTRANSFERASE"/>
    <property type="match status" value="1"/>
</dbReference>
<dbReference type="InterPro" id="IPR050879">
    <property type="entry name" value="Acyltransferase_3"/>
</dbReference>
<dbReference type="InParanoid" id="E3N1V8"/>
<feature type="domain" description="SGNH" evidence="3">
    <location>
        <begin position="392"/>
        <end position="607"/>
    </location>
</feature>
<feature type="transmembrane region" description="Helical" evidence="1">
    <location>
        <begin position="29"/>
        <end position="49"/>
    </location>
</feature>
<keyword evidence="1" id="KW-0472">Membrane</keyword>
<evidence type="ECO:0000313" key="5">
    <source>
        <dbReference type="Proteomes" id="UP000008281"/>
    </source>
</evidence>
<evidence type="ECO:0000259" key="2">
    <source>
        <dbReference type="Pfam" id="PF01757"/>
    </source>
</evidence>
<dbReference type="HOGENOM" id="CLU_005679_12_1_1"/>
<dbReference type="AlphaFoldDB" id="E3N1V8"/>
<gene>
    <name evidence="4" type="ORF">CRE_14834</name>
</gene>
<organism evidence="5">
    <name type="scientific">Caenorhabditis remanei</name>
    <name type="common">Caenorhabditis vulgaris</name>
    <dbReference type="NCBI Taxonomy" id="31234"/>
    <lineage>
        <taxon>Eukaryota</taxon>
        <taxon>Metazoa</taxon>
        <taxon>Ecdysozoa</taxon>
        <taxon>Nematoda</taxon>
        <taxon>Chromadorea</taxon>
        <taxon>Rhabditida</taxon>
        <taxon>Rhabditina</taxon>
        <taxon>Rhabditomorpha</taxon>
        <taxon>Rhabditoidea</taxon>
        <taxon>Rhabditidae</taxon>
        <taxon>Peloderinae</taxon>
        <taxon>Caenorhabditis</taxon>
    </lineage>
</organism>
<dbReference type="InterPro" id="IPR043968">
    <property type="entry name" value="SGNH"/>
</dbReference>
<dbReference type="InterPro" id="IPR002656">
    <property type="entry name" value="Acyl_transf_3_dom"/>
</dbReference>
<keyword evidence="5" id="KW-1185">Reference proteome</keyword>
<feature type="transmembrane region" description="Helical" evidence="1">
    <location>
        <begin position="164"/>
        <end position="184"/>
    </location>
</feature>
<feature type="transmembrane region" description="Helical" evidence="1">
    <location>
        <begin position="135"/>
        <end position="157"/>
    </location>
</feature>
<dbReference type="eggNOG" id="ENOG502S34G">
    <property type="taxonomic scope" value="Eukaryota"/>
</dbReference>
<dbReference type="STRING" id="31234.E3N1V8"/>
<dbReference type="Pfam" id="PF01757">
    <property type="entry name" value="Acyl_transf_3"/>
    <property type="match status" value="1"/>
</dbReference>
<dbReference type="Pfam" id="PF19040">
    <property type="entry name" value="SGNH"/>
    <property type="match status" value="1"/>
</dbReference>
<accession>E3N1V8</accession>
<evidence type="ECO:0000256" key="1">
    <source>
        <dbReference type="SAM" id="Phobius"/>
    </source>
</evidence>
<reference evidence="4" key="1">
    <citation type="submission" date="2007-07" db="EMBL/GenBank/DDBJ databases">
        <title>PCAP assembly of the Caenorhabditis remanei genome.</title>
        <authorList>
            <consortium name="The Caenorhabditis remanei Sequencing Consortium"/>
            <person name="Wilson R.K."/>
        </authorList>
    </citation>
    <scope>NUCLEOTIDE SEQUENCE [LARGE SCALE GENOMIC DNA]</scope>
    <source>
        <strain evidence="4">PB4641</strain>
    </source>
</reference>
<dbReference type="EMBL" id="DS268510">
    <property type="protein sequence ID" value="EFO83912.1"/>
    <property type="molecule type" value="Genomic_DNA"/>
</dbReference>
<feature type="transmembrane region" description="Helical" evidence="1">
    <location>
        <begin position="70"/>
        <end position="89"/>
    </location>
</feature>
<dbReference type="OrthoDB" id="10265389at2759"/>
<feature type="domain" description="Acyltransferase 3" evidence="2">
    <location>
        <begin position="4"/>
        <end position="213"/>
    </location>
</feature>
<keyword evidence="1" id="KW-1133">Transmembrane helix</keyword>
<evidence type="ECO:0008006" key="6">
    <source>
        <dbReference type="Google" id="ProtNLM"/>
    </source>
</evidence>
<protein>
    <recommendedName>
        <fullName evidence="6">Acyl_transf_3 domain-containing protein</fullName>
    </recommendedName>
</protein>
<proteinExistence type="predicted"/>
<dbReference type="GO" id="GO:0016747">
    <property type="term" value="F:acyltransferase activity, transferring groups other than amino-acyl groups"/>
    <property type="evidence" value="ECO:0007669"/>
    <property type="project" value="InterPro"/>
</dbReference>
<keyword evidence="1" id="KW-0812">Transmembrane</keyword>
<sequence>MRQDIQCLRGLAIIFVLSFHLAPNLFVNGFLGVDIFFVISGFLMAKSLTNMNLLDIHQLLLFYYRRFRRILPLYLLSIILIVLMVHLYLPDFLWEHNNRYSLASLLLITNQLVIHDQADYFKEFFSSSTSVNAFLHLWSLSVEMQFYLLVPFIFLGLQFLKNDYLKLTSGILITGFGFLGFAMVLDKFAFNFMFLRLWQFSAGFVALFWIKRNETRLPEKSENPESNKFTSPISQDDLVILSLTTVASINVGIQDIKIHRGYLICDVSGPLAIDSNIPTVFDYKSNCAILLPVIIVISSVVLHHIFEQKYLELNWKSLVPLTIILICGNVLLQYSIREHSFWTFTYPEDIRDIVEANKAMLPYSWDHDPTRNECVDEKVDIPISAAYIFGYGACQKGSGSLSVMVMGNSYVMNLRDPIRTQFHYNYSAFRYLSFAESYGIYADTASSQIALDVSRKNVEQYKPDVLFIIAKSSLSLKTPILENDTYIEQMNENIKFYEKFAKKIYILGTHPLNRMNFMNSYLLSLLNRPDQLETFHINRRDEDKDKRNVKLRFSMVNCTKCHFFDLGHLFVKDEKYLTFDRETKISYVDNTVHLSTEGLKLCEPEFKRVAEEIMS</sequence>
<evidence type="ECO:0000313" key="4">
    <source>
        <dbReference type="EMBL" id="EFO83912.1"/>
    </source>
</evidence>
<feature type="transmembrane region" description="Helical" evidence="1">
    <location>
        <begin position="7"/>
        <end position="23"/>
    </location>
</feature>
<dbReference type="GO" id="GO:0016020">
    <property type="term" value="C:membrane"/>
    <property type="evidence" value="ECO:0007669"/>
    <property type="project" value="TreeGrafter"/>
</dbReference>
<name>E3N1V8_CAERE</name>
<feature type="transmembrane region" description="Helical" evidence="1">
    <location>
        <begin position="287"/>
        <end position="306"/>
    </location>
</feature>
<dbReference type="Proteomes" id="UP000008281">
    <property type="component" value="Unassembled WGS sequence"/>
</dbReference>
<dbReference type="GO" id="GO:0000271">
    <property type="term" value="P:polysaccharide biosynthetic process"/>
    <property type="evidence" value="ECO:0007669"/>
    <property type="project" value="TreeGrafter"/>
</dbReference>
<dbReference type="PANTHER" id="PTHR23028">
    <property type="entry name" value="ACETYLTRANSFERASE"/>
    <property type="match status" value="1"/>
</dbReference>